<organism evidence="1 2">
    <name type="scientific">Anaerorhabdus furcosa</name>
    <dbReference type="NCBI Taxonomy" id="118967"/>
    <lineage>
        <taxon>Bacteria</taxon>
        <taxon>Bacillati</taxon>
        <taxon>Bacillota</taxon>
        <taxon>Erysipelotrichia</taxon>
        <taxon>Erysipelotrichales</taxon>
        <taxon>Erysipelotrichaceae</taxon>
        <taxon>Anaerorhabdus</taxon>
    </lineage>
</organism>
<sequence>MLGRILINQKSEYAGYKIMRGIKDIVSTSNDGIISRLIPQEIIPLTFKLEWSGTAKWYIHFAMQSTPIGWVNGFIWSGGGKETCMTYMDVESLYGLEYLKKCKYFGGNATNATGTYKITMVKWLEKVGG</sequence>
<dbReference type="STRING" id="118967.SAMN02745191_1013"/>
<evidence type="ECO:0000313" key="1">
    <source>
        <dbReference type="EMBL" id="SJZ57419.1"/>
    </source>
</evidence>
<accession>A0A1T4LRP8</accession>
<dbReference type="EMBL" id="FUWY01000002">
    <property type="protein sequence ID" value="SJZ57419.1"/>
    <property type="molecule type" value="Genomic_DNA"/>
</dbReference>
<evidence type="ECO:0000313" key="2">
    <source>
        <dbReference type="Proteomes" id="UP000243297"/>
    </source>
</evidence>
<dbReference type="RefSeq" id="WP_078711437.1">
    <property type="nucleotide sequence ID" value="NZ_FUWY01000002.1"/>
</dbReference>
<dbReference type="AlphaFoldDB" id="A0A1T4LRP8"/>
<dbReference type="Proteomes" id="UP000243297">
    <property type="component" value="Unassembled WGS sequence"/>
</dbReference>
<keyword evidence="2" id="KW-1185">Reference proteome</keyword>
<proteinExistence type="predicted"/>
<reference evidence="2" key="1">
    <citation type="submission" date="2017-02" db="EMBL/GenBank/DDBJ databases">
        <authorList>
            <person name="Varghese N."/>
            <person name="Submissions S."/>
        </authorList>
    </citation>
    <scope>NUCLEOTIDE SEQUENCE [LARGE SCALE GENOMIC DNA]</scope>
    <source>
        <strain evidence="2">ATCC 25662</strain>
    </source>
</reference>
<name>A0A1T4LRP8_9FIRM</name>
<gene>
    <name evidence="1" type="ORF">SAMN02745191_1013</name>
</gene>
<protein>
    <submittedName>
        <fullName evidence="1">Uncharacterized protein</fullName>
    </submittedName>
</protein>